<feature type="transmembrane region" description="Helical" evidence="7">
    <location>
        <begin position="272"/>
        <end position="289"/>
    </location>
</feature>
<feature type="transmembrane region" description="Helical" evidence="7">
    <location>
        <begin position="236"/>
        <end position="260"/>
    </location>
</feature>
<keyword evidence="9" id="KW-0012">Acyltransferase</keyword>
<keyword evidence="10" id="KW-1185">Reference proteome</keyword>
<feature type="transmembrane region" description="Helical" evidence="7">
    <location>
        <begin position="59"/>
        <end position="76"/>
    </location>
</feature>
<dbReference type="InterPro" id="IPR002656">
    <property type="entry name" value="Acyl_transf_3_dom"/>
</dbReference>
<evidence type="ECO:0000256" key="6">
    <source>
        <dbReference type="ARBA" id="ARBA00023136"/>
    </source>
</evidence>
<evidence type="ECO:0000256" key="5">
    <source>
        <dbReference type="ARBA" id="ARBA00022989"/>
    </source>
</evidence>
<keyword evidence="6 7" id="KW-0472">Membrane</keyword>
<dbReference type="Proteomes" id="UP001314635">
    <property type="component" value="Unassembled WGS sequence"/>
</dbReference>
<dbReference type="PANTHER" id="PTHR40074">
    <property type="entry name" value="O-ACETYLTRANSFERASE WECH"/>
    <property type="match status" value="1"/>
</dbReference>
<evidence type="ECO:0000256" key="1">
    <source>
        <dbReference type="ARBA" id="ARBA00004651"/>
    </source>
</evidence>
<keyword evidence="9" id="KW-0808">Transferase</keyword>
<dbReference type="GO" id="GO:0016746">
    <property type="term" value="F:acyltransferase activity"/>
    <property type="evidence" value="ECO:0007669"/>
    <property type="project" value="UniProtKB-KW"/>
</dbReference>
<feature type="transmembrane region" description="Helical" evidence="7">
    <location>
        <begin position="208"/>
        <end position="230"/>
    </location>
</feature>
<proteinExistence type="inferred from homology"/>
<keyword evidence="4 7" id="KW-0812">Transmembrane</keyword>
<comment type="similarity">
    <text evidence="2">Belongs to the acyltransferase 3 family.</text>
</comment>
<keyword evidence="5 7" id="KW-1133">Transmembrane helix</keyword>
<feature type="transmembrane region" description="Helical" evidence="7">
    <location>
        <begin position="21"/>
        <end position="39"/>
    </location>
</feature>
<keyword evidence="3" id="KW-1003">Cell membrane</keyword>
<feature type="transmembrane region" description="Helical" evidence="7">
    <location>
        <begin position="131"/>
        <end position="150"/>
    </location>
</feature>
<feature type="transmembrane region" description="Helical" evidence="7">
    <location>
        <begin position="301"/>
        <end position="321"/>
    </location>
</feature>
<organism evidence="9 10">
    <name type="scientific">Bradyrhizobium denitrificans</name>
    <dbReference type="NCBI Taxonomy" id="2734912"/>
    <lineage>
        <taxon>Bacteria</taxon>
        <taxon>Pseudomonadati</taxon>
        <taxon>Pseudomonadota</taxon>
        <taxon>Alphaproteobacteria</taxon>
        <taxon>Hyphomicrobiales</taxon>
        <taxon>Nitrobacteraceae</taxon>
        <taxon>Bradyrhizobium</taxon>
    </lineage>
</organism>
<evidence type="ECO:0000256" key="2">
    <source>
        <dbReference type="ARBA" id="ARBA00007400"/>
    </source>
</evidence>
<sequence length="350" mass="38593">MTANGTPQTVGTVARIDWVDYAKGICIIMVVMMHSVLGVELAAGETGFMHAVVAFAKPFRMPDFFLISGLFLPLVIDRDWRTYLDRKVVHFAYFYALWVTIQFGFKAPAFAATGGWPHAGYLYLESFIEPFGTLWFIYLLPIFFVVIKLTRKVPAPVIWGIAAGLEMTHIATGWTMIDEFCARFVYIYSGYLFARYIFALSERARSQPLIAIAGLLAWAVINQGLVSLGVSEWPVISLLLGYAGAVAIIIAGTLLARAQLLNALRFCGEHSIVIYLAFFLPMAATRTVLLKTGVIADIGTISLLVTIAGVLGALAIWRLALSFGARFLFERPIAFWIAPPKPRAALQPAE</sequence>
<dbReference type="EMBL" id="JAFCLK010000054">
    <property type="protein sequence ID" value="MBR1141033.1"/>
    <property type="molecule type" value="Genomic_DNA"/>
</dbReference>
<evidence type="ECO:0000313" key="10">
    <source>
        <dbReference type="Proteomes" id="UP001314635"/>
    </source>
</evidence>
<comment type="caution">
    <text evidence="9">The sequence shown here is derived from an EMBL/GenBank/DDBJ whole genome shotgun (WGS) entry which is preliminary data.</text>
</comment>
<dbReference type="Pfam" id="PF01757">
    <property type="entry name" value="Acyl_transf_3"/>
    <property type="match status" value="1"/>
</dbReference>
<evidence type="ECO:0000256" key="7">
    <source>
        <dbReference type="SAM" id="Phobius"/>
    </source>
</evidence>
<feature type="domain" description="Acyltransferase 3" evidence="8">
    <location>
        <begin position="17"/>
        <end position="316"/>
    </location>
</feature>
<feature type="transmembrane region" description="Helical" evidence="7">
    <location>
        <begin position="157"/>
        <end position="177"/>
    </location>
</feature>
<accession>A0ABS5GI61</accession>
<dbReference type="PANTHER" id="PTHR40074:SF4">
    <property type="entry name" value="INNER MEMBRANE PROTEIN YCFT"/>
    <property type="match status" value="1"/>
</dbReference>
<evidence type="ECO:0000313" key="9">
    <source>
        <dbReference type="EMBL" id="MBR1141033.1"/>
    </source>
</evidence>
<comment type="subcellular location">
    <subcellularLocation>
        <location evidence="1">Cell membrane</location>
        <topology evidence="1">Multi-pass membrane protein</topology>
    </subcellularLocation>
</comment>
<evidence type="ECO:0000259" key="8">
    <source>
        <dbReference type="Pfam" id="PF01757"/>
    </source>
</evidence>
<evidence type="ECO:0000256" key="3">
    <source>
        <dbReference type="ARBA" id="ARBA00022475"/>
    </source>
</evidence>
<feature type="transmembrane region" description="Helical" evidence="7">
    <location>
        <begin position="88"/>
        <end position="111"/>
    </location>
</feature>
<feature type="transmembrane region" description="Helical" evidence="7">
    <location>
        <begin position="183"/>
        <end position="201"/>
    </location>
</feature>
<reference evidence="10" key="1">
    <citation type="journal article" date="2021" name="ISME J.">
        <title>Evolutionary origin and ecological implication of a unique nif island in free-living Bradyrhizobium lineages.</title>
        <authorList>
            <person name="Tao J."/>
        </authorList>
    </citation>
    <scope>NUCLEOTIDE SEQUENCE [LARGE SCALE GENOMIC DNA]</scope>
    <source>
        <strain evidence="10">SZCCT0094</strain>
    </source>
</reference>
<name>A0ABS5GI61_9BRAD</name>
<evidence type="ECO:0000256" key="4">
    <source>
        <dbReference type="ARBA" id="ARBA00022692"/>
    </source>
</evidence>
<protein>
    <submittedName>
        <fullName evidence="9">Acyltransferase family protein</fullName>
    </submittedName>
</protein>
<dbReference type="RefSeq" id="WP_172242903.1">
    <property type="nucleotide sequence ID" value="NZ_JABFDP010000045.1"/>
</dbReference>
<gene>
    <name evidence="9" type="ORF">JQ619_35335</name>
</gene>